<dbReference type="OrthoDB" id="9781670at2"/>
<evidence type="ECO:0000313" key="3">
    <source>
        <dbReference type="EMBL" id="TRW22096.1"/>
    </source>
</evidence>
<dbReference type="GO" id="GO:0003677">
    <property type="term" value="F:DNA binding"/>
    <property type="evidence" value="ECO:0007669"/>
    <property type="project" value="InterPro"/>
</dbReference>
<dbReference type="InterPro" id="IPR025827">
    <property type="entry name" value="Zn_ribbon_recom_dom"/>
</dbReference>
<feature type="domain" description="Resolvase/invertase-type recombinase catalytic" evidence="1">
    <location>
        <begin position="10"/>
        <end position="158"/>
    </location>
</feature>
<accession>A0A552UV45</accession>
<dbReference type="InterPro" id="IPR038109">
    <property type="entry name" value="DNA_bind_recomb_sf"/>
</dbReference>
<dbReference type="RefSeq" id="WP_144398949.1">
    <property type="nucleotide sequence ID" value="NZ_VJXW01000036.1"/>
</dbReference>
<dbReference type="PROSITE" id="PS51736">
    <property type="entry name" value="RECOMBINASES_3"/>
    <property type="match status" value="1"/>
</dbReference>
<dbReference type="Proteomes" id="UP000319424">
    <property type="component" value="Unassembled WGS sequence"/>
</dbReference>
<comment type="caution">
    <text evidence="3">The sequence shown here is derived from an EMBL/GenBank/DDBJ whole genome shotgun (WGS) entry which is preliminary data.</text>
</comment>
<dbReference type="InterPro" id="IPR006119">
    <property type="entry name" value="Resolv_N"/>
</dbReference>
<dbReference type="InterPro" id="IPR011109">
    <property type="entry name" value="DNA_bind_recombinase_dom"/>
</dbReference>
<organism evidence="3 4">
    <name type="scientific">Criibacterium bergeronii</name>
    <dbReference type="NCBI Taxonomy" id="1871336"/>
    <lineage>
        <taxon>Bacteria</taxon>
        <taxon>Bacillati</taxon>
        <taxon>Bacillota</taxon>
        <taxon>Clostridia</taxon>
        <taxon>Peptostreptococcales</taxon>
        <taxon>Filifactoraceae</taxon>
        <taxon>Criibacterium</taxon>
    </lineage>
</organism>
<evidence type="ECO:0000259" key="2">
    <source>
        <dbReference type="PROSITE" id="PS51737"/>
    </source>
</evidence>
<dbReference type="AlphaFoldDB" id="A0A552UV45"/>
<reference evidence="3 4" key="1">
    <citation type="submission" date="2019-07" db="EMBL/GenBank/DDBJ databases">
        <title>Criibacterium bergeronii gen. nov., sp. nov. isolated from human clinical samples.</title>
        <authorList>
            <person name="Maheux A.F."/>
            <person name="Boudreau D.K."/>
            <person name="Berube E."/>
            <person name="Brodeur S."/>
            <person name="Bernard K.A."/>
            <person name="Abed J.Y."/>
            <person name="Ducrey E."/>
            <person name="Guay E.F."/>
            <person name="Raymond F."/>
            <person name="Corbeil J."/>
            <person name="Domingo M.-C."/>
            <person name="Roy P.H."/>
            <person name="Boissinot M."/>
            <person name="Tocheva E.I."/>
            <person name="Omar R.F."/>
        </authorList>
    </citation>
    <scope>NUCLEOTIDE SEQUENCE [LARGE SCALE GENOMIC DNA]</scope>
    <source>
        <strain evidence="3 4">CCRI-24246</strain>
    </source>
</reference>
<evidence type="ECO:0008006" key="5">
    <source>
        <dbReference type="Google" id="ProtNLM"/>
    </source>
</evidence>
<gene>
    <name evidence="3" type="ORF">FL857_11790</name>
</gene>
<dbReference type="GO" id="GO:0000150">
    <property type="term" value="F:DNA strand exchange activity"/>
    <property type="evidence" value="ECO:0007669"/>
    <property type="project" value="InterPro"/>
</dbReference>
<dbReference type="Gene3D" id="3.90.1750.20">
    <property type="entry name" value="Putative Large Serine Recombinase, Chain B, Domain 2"/>
    <property type="match status" value="1"/>
</dbReference>
<dbReference type="SUPFAM" id="SSF53041">
    <property type="entry name" value="Resolvase-like"/>
    <property type="match status" value="1"/>
</dbReference>
<dbReference type="PROSITE" id="PS51737">
    <property type="entry name" value="RECOMBINASE_DNA_BIND"/>
    <property type="match status" value="1"/>
</dbReference>
<evidence type="ECO:0000313" key="4">
    <source>
        <dbReference type="Proteomes" id="UP000319424"/>
    </source>
</evidence>
<dbReference type="PANTHER" id="PTHR30461:SF23">
    <property type="entry name" value="DNA RECOMBINASE-RELATED"/>
    <property type="match status" value="1"/>
</dbReference>
<dbReference type="EMBL" id="VJXW01000036">
    <property type="protein sequence ID" value="TRW22096.1"/>
    <property type="molecule type" value="Genomic_DNA"/>
</dbReference>
<dbReference type="Pfam" id="PF13408">
    <property type="entry name" value="Zn_ribbon_recom"/>
    <property type="match status" value="1"/>
</dbReference>
<dbReference type="Pfam" id="PF00239">
    <property type="entry name" value="Resolvase"/>
    <property type="match status" value="1"/>
</dbReference>
<protein>
    <recommendedName>
        <fullName evidence="5">Recombinase</fullName>
    </recommendedName>
</protein>
<proteinExistence type="predicted"/>
<dbReference type="Pfam" id="PF07508">
    <property type="entry name" value="Recombinase"/>
    <property type="match status" value="1"/>
</dbReference>
<sequence>MDRYIGKERHTALYCRLSQDDGNTGESMSISSQKAILEKYAKTEGIYNYRFYVDDGYTGLNTNRPAFQKLINAVKEDTVECVITKDLSRLGRNYIETGECIEVIFPAHNVRYISVNDGVDTLKDNNEIVPFKNVLNEFYSRYISKKIKTAKAIRVSQGKFIVNTAPFGYRKDPKDKNHLIIDDKTAPTVRLIFDLALQNMGNNRIIKILYEKRCPKPSYYKQELFGEMSPDEDSTYDWKFTPVMRILRNPVYKGGMWERTSQKAHFKQKSRGYIRIADRNIIEDVHEAIVSKEEWEIVQKNMDSHSKYKPSKYHIDNIFRGKLICEDCGHTLLMHTESKGKKTPIERTAYYCTSYMRRGIKFCSSHKISYHKIYDILLEDINKCIKEISKNKEKFIKNLAKKYNLKSKNSITKQKVIYRI</sequence>
<dbReference type="CDD" id="cd03770">
    <property type="entry name" value="SR_TndX_transposase"/>
    <property type="match status" value="1"/>
</dbReference>
<dbReference type="Gene3D" id="3.40.50.1390">
    <property type="entry name" value="Resolvase, N-terminal catalytic domain"/>
    <property type="match status" value="1"/>
</dbReference>
<dbReference type="InterPro" id="IPR036162">
    <property type="entry name" value="Resolvase-like_N_sf"/>
</dbReference>
<dbReference type="SMART" id="SM00857">
    <property type="entry name" value="Resolvase"/>
    <property type="match status" value="1"/>
</dbReference>
<dbReference type="PANTHER" id="PTHR30461">
    <property type="entry name" value="DNA-INVERTASE FROM LAMBDOID PROPHAGE"/>
    <property type="match status" value="1"/>
</dbReference>
<evidence type="ECO:0000259" key="1">
    <source>
        <dbReference type="PROSITE" id="PS51736"/>
    </source>
</evidence>
<name>A0A552UV45_9FIRM</name>
<feature type="domain" description="Recombinase" evidence="2">
    <location>
        <begin position="166"/>
        <end position="308"/>
    </location>
</feature>
<dbReference type="InterPro" id="IPR050639">
    <property type="entry name" value="SSR_resolvase"/>
</dbReference>